<keyword evidence="2 3" id="KW-0175">Coiled coil</keyword>
<feature type="transmembrane region" description="Helical" evidence="5">
    <location>
        <begin position="33"/>
        <end position="52"/>
    </location>
</feature>
<dbReference type="SUPFAM" id="SSF111369">
    <property type="entry name" value="HlyD-like secretion proteins"/>
    <property type="match status" value="2"/>
</dbReference>
<dbReference type="InterPro" id="IPR058625">
    <property type="entry name" value="MdtA-like_BSH"/>
</dbReference>
<dbReference type="EMBL" id="DYUC01000025">
    <property type="protein sequence ID" value="HJG86039.1"/>
    <property type="molecule type" value="Genomic_DNA"/>
</dbReference>
<dbReference type="InterPro" id="IPR058636">
    <property type="entry name" value="Beta-barrel_YknX"/>
</dbReference>
<dbReference type="Gene3D" id="2.40.30.170">
    <property type="match status" value="2"/>
</dbReference>
<evidence type="ECO:0000256" key="5">
    <source>
        <dbReference type="SAM" id="Phobius"/>
    </source>
</evidence>
<gene>
    <name evidence="9" type="ORF">K8V01_03265</name>
</gene>
<name>A0A921MKB3_9FIRM</name>
<dbReference type="PANTHER" id="PTHR32347:SF14">
    <property type="entry name" value="EFFLUX SYSTEM COMPONENT YKNX-RELATED"/>
    <property type="match status" value="1"/>
</dbReference>
<dbReference type="Pfam" id="PF25990">
    <property type="entry name" value="Beta-barrel_YknX"/>
    <property type="match status" value="1"/>
</dbReference>
<accession>A0A921MKB3</accession>
<feature type="region of interest" description="Disordered" evidence="4">
    <location>
        <begin position="1"/>
        <end position="22"/>
    </location>
</feature>
<dbReference type="InterPro" id="IPR058647">
    <property type="entry name" value="BSH_CzcB-like"/>
</dbReference>
<evidence type="ECO:0000313" key="9">
    <source>
        <dbReference type="EMBL" id="HJG86039.1"/>
    </source>
</evidence>
<keyword evidence="5" id="KW-1133">Transmembrane helix</keyword>
<dbReference type="RefSeq" id="WP_295368188.1">
    <property type="nucleotide sequence ID" value="NZ_DYUC01000025.1"/>
</dbReference>
<evidence type="ECO:0000259" key="7">
    <source>
        <dbReference type="Pfam" id="PF25973"/>
    </source>
</evidence>
<feature type="domain" description="Multidrug resistance protein MdtA-like barrel-sandwich hybrid" evidence="6">
    <location>
        <begin position="94"/>
        <end position="190"/>
    </location>
</feature>
<dbReference type="Gene3D" id="2.40.420.20">
    <property type="match status" value="1"/>
</dbReference>
<dbReference type="Gene3D" id="2.40.50.100">
    <property type="match status" value="2"/>
</dbReference>
<feature type="domain" description="YknX-like beta-barrel" evidence="8">
    <location>
        <begin position="396"/>
        <end position="466"/>
    </location>
</feature>
<evidence type="ECO:0000259" key="6">
    <source>
        <dbReference type="Pfam" id="PF25917"/>
    </source>
</evidence>
<dbReference type="GO" id="GO:0030313">
    <property type="term" value="C:cell envelope"/>
    <property type="evidence" value="ECO:0007669"/>
    <property type="project" value="UniProtKB-SubCell"/>
</dbReference>
<reference evidence="9" key="1">
    <citation type="journal article" date="2021" name="PeerJ">
        <title>Extensive microbial diversity within the chicken gut microbiome revealed by metagenomics and culture.</title>
        <authorList>
            <person name="Gilroy R."/>
            <person name="Ravi A."/>
            <person name="Getino M."/>
            <person name="Pursley I."/>
            <person name="Horton D.L."/>
            <person name="Alikhan N.F."/>
            <person name="Baker D."/>
            <person name="Gharbi K."/>
            <person name="Hall N."/>
            <person name="Watson M."/>
            <person name="Adriaenssens E.M."/>
            <person name="Foster-Nyarko E."/>
            <person name="Jarju S."/>
            <person name="Secka A."/>
            <person name="Antonio M."/>
            <person name="Oren A."/>
            <person name="Chaudhuri R.R."/>
            <person name="La Ragione R."/>
            <person name="Hildebrand F."/>
            <person name="Pallen M.J."/>
        </authorList>
    </citation>
    <scope>NUCLEOTIDE SEQUENCE</scope>
    <source>
        <strain evidence="9">CHK179-5677</strain>
    </source>
</reference>
<reference evidence="9" key="2">
    <citation type="submission" date="2021-09" db="EMBL/GenBank/DDBJ databases">
        <authorList>
            <person name="Gilroy R."/>
        </authorList>
    </citation>
    <scope>NUCLEOTIDE SEQUENCE</scope>
    <source>
        <strain evidence="9">CHK179-5677</strain>
    </source>
</reference>
<feature type="coiled-coil region" evidence="3">
    <location>
        <begin position="326"/>
        <end position="353"/>
    </location>
</feature>
<keyword evidence="5" id="KW-0472">Membrane</keyword>
<evidence type="ECO:0000259" key="8">
    <source>
        <dbReference type="Pfam" id="PF25990"/>
    </source>
</evidence>
<sequence length="566" mass="60425">MESTEIREAAPQTPAAGRRPEFKIPKPKKKRRWIKVLIVLAVLAALVFWFLIRPIMSASEQIGNMLYQTGTAEYRDLTVSVSGTGTVEPADSYQVTALVKGEILDAPFEEGDQVEQGDVLYQIDASDVQNSIERAEIAVEQARLSYQNALDSREDAAENTDVKASDTGVIQKLYCEAGDSVTAGSPIADIIDRDTMKLTIPFHSADAAAFYVGQGATVYVDGTAETLQGTVDSISPVDQTGTGGTLVREITITVPNPGALSDQNTGTASVGGADCAGTGAFTYAAQSTVTARTSGKLESLTVSEGDRVTKDQIIGAFEATDMDSQIENARLSLRSAELSLQSTRDQLENYTITSPISGTVIEKNYKAGDNLDTSAAAAATGYLAVIYDMSSLSFTMNIDELYIGQIEVGQEVRITADALEGQEFTGHVSKRNINGTTMNGVTTYPVTVEIDDPGELLPGMNVSAEILVEHAEHVLSVPVEMVGRGNVVQVLPADAYDKDGNPDYSRLVETPVELGRNDEEYIEILSGLEEGDTVVYQMSQTSLIEQMMGSMAQSGGAATSVTVTEP</sequence>
<evidence type="ECO:0000256" key="2">
    <source>
        <dbReference type="ARBA" id="ARBA00023054"/>
    </source>
</evidence>
<dbReference type="Proteomes" id="UP000760668">
    <property type="component" value="Unassembled WGS sequence"/>
</dbReference>
<proteinExistence type="predicted"/>
<feature type="coiled-coil region" evidence="3">
    <location>
        <begin position="125"/>
        <end position="152"/>
    </location>
</feature>
<evidence type="ECO:0000256" key="4">
    <source>
        <dbReference type="SAM" id="MobiDB-lite"/>
    </source>
</evidence>
<dbReference type="InterPro" id="IPR050465">
    <property type="entry name" value="UPF0194_transport"/>
</dbReference>
<protein>
    <submittedName>
        <fullName evidence="9">Efflux RND transporter periplasmic adaptor subunit</fullName>
    </submittedName>
</protein>
<dbReference type="Pfam" id="PF25917">
    <property type="entry name" value="BSH_RND"/>
    <property type="match status" value="1"/>
</dbReference>
<organism evidence="9 10">
    <name type="scientific">Pseudoflavonifractor capillosus</name>
    <dbReference type="NCBI Taxonomy" id="106588"/>
    <lineage>
        <taxon>Bacteria</taxon>
        <taxon>Bacillati</taxon>
        <taxon>Bacillota</taxon>
        <taxon>Clostridia</taxon>
        <taxon>Eubacteriales</taxon>
        <taxon>Oscillospiraceae</taxon>
        <taxon>Pseudoflavonifractor</taxon>
    </lineage>
</organism>
<dbReference type="Gene3D" id="1.10.287.470">
    <property type="entry name" value="Helix hairpin bin"/>
    <property type="match status" value="1"/>
</dbReference>
<dbReference type="PANTHER" id="PTHR32347">
    <property type="entry name" value="EFFLUX SYSTEM COMPONENT YKNX-RELATED"/>
    <property type="match status" value="1"/>
</dbReference>
<dbReference type="AlphaFoldDB" id="A0A921MKB3"/>
<comment type="subcellular location">
    <subcellularLocation>
        <location evidence="1">Cell envelope</location>
    </subcellularLocation>
</comment>
<feature type="domain" description="CzcB-like barrel-sandwich hybrid" evidence="7">
    <location>
        <begin position="288"/>
        <end position="375"/>
    </location>
</feature>
<comment type="caution">
    <text evidence="9">The sequence shown here is derived from an EMBL/GenBank/DDBJ whole genome shotgun (WGS) entry which is preliminary data.</text>
</comment>
<evidence type="ECO:0000256" key="1">
    <source>
        <dbReference type="ARBA" id="ARBA00004196"/>
    </source>
</evidence>
<dbReference type="Pfam" id="PF25973">
    <property type="entry name" value="BSH_CzcB"/>
    <property type="match status" value="1"/>
</dbReference>
<keyword evidence="5" id="KW-0812">Transmembrane</keyword>
<evidence type="ECO:0000256" key="3">
    <source>
        <dbReference type="SAM" id="Coils"/>
    </source>
</evidence>
<evidence type="ECO:0000313" key="10">
    <source>
        <dbReference type="Proteomes" id="UP000760668"/>
    </source>
</evidence>